<keyword evidence="2" id="KW-0472">Membrane</keyword>
<evidence type="ECO:0000313" key="3">
    <source>
        <dbReference type="EMBL" id="PRX92008.1"/>
    </source>
</evidence>
<keyword evidence="2" id="KW-1133">Transmembrane helix</keyword>
<proteinExistence type="predicted"/>
<gene>
    <name evidence="3" type="ORF">CLV72_11281</name>
</gene>
<reference evidence="3 4" key="1">
    <citation type="submission" date="2018-03" db="EMBL/GenBank/DDBJ databases">
        <title>Genomic Encyclopedia of Archaeal and Bacterial Type Strains, Phase II (KMG-II): from individual species to whole genera.</title>
        <authorList>
            <person name="Goeker M."/>
        </authorList>
    </citation>
    <scope>NUCLEOTIDE SEQUENCE [LARGE SCALE GENOMIC DNA]</scope>
    <source>
        <strain evidence="3 4">DSM 45601</strain>
    </source>
</reference>
<comment type="caution">
    <text evidence="3">The sequence shown here is derived from an EMBL/GenBank/DDBJ whole genome shotgun (WGS) entry which is preliminary data.</text>
</comment>
<name>A0A2T0PT86_9ACTN</name>
<evidence type="ECO:0000256" key="1">
    <source>
        <dbReference type="SAM" id="MobiDB-lite"/>
    </source>
</evidence>
<keyword evidence="4" id="KW-1185">Reference proteome</keyword>
<evidence type="ECO:0000313" key="4">
    <source>
        <dbReference type="Proteomes" id="UP000237846"/>
    </source>
</evidence>
<feature type="compositionally biased region" description="Low complexity" evidence="1">
    <location>
        <begin position="67"/>
        <end position="78"/>
    </location>
</feature>
<protein>
    <submittedName>
        <fullName evidence="3">NO-binding membrane sensor protein with MHYT domain</fullName>
    </submittedName>
</protein>
<feature type="transmembrane region" description="Helical" evidence="2">
    <location>
        <begin position="194"/>
        <end position="217"/>
    </location>
</feature>
<dbReference type="PRINTS" id="PR01217">
    <property type="entry name" value="PRICHEXTENSN"/>
</dbReference>
<feature type="transmembrane region" description="Helical" evidence="2">
    <location>
        <begin position="158"/>
        <end position="182"/>
    </location>
</feature>
<dbReference type="Proteomes" id="UP000237846">
    <property type="component" value="Unassembled WGS sequence"/>
</dbReference>
<feature type="region of interest" description="Disordered" evidence="1">
    <location>
        <begin position="1"/>
        <end position="111"/>
    </location>
</feature>
<keyword evidence="2" id="KW-0812">Transmembrane</keyword>
<dbReference type="AlphaFoldDB" id="A0A2T0PT86"/>
<feature type="region of interest" description="Disordered" evidence="1">
    <location>
        <begin position="260"/>
        <end position="407"/>
    </location>
</feature>
<feature type="compositionally biased region" description="Basic and acidic residues" evidence="1">
    <location>
        <begin position="18"/>
        <end position="28"/>
    </location>
</feature>
<feature type="compositionally biased region" description="Basic and acidic residues" evidence="1">
    <location>
        <begin position="276"/>
        <end position="291"/>
    </location>
</feature>
<sequence length="464" mass="48771">MTAETPPGTVPQTALARPADRPMGHPDSRPTAVPQGRPTDTAQPSHGASHDPPNGTAPHRPNTPSHTPTGTATETRPTQADETQNGTADGTRPTARNETPRGTGAWSSHGPSKRTLYTLRGVVGLVAASAFVAIWGGWVGLGRLAGFGPVNLLPGIGGGLVVDLSITLPLGIEAYAGIALYVAVSGIVTGGARFFAWCSAIGSLVIGAVGQAAYHLLSLESQPTSAPTPVVIFVSVLPVLVLGLASVLLHLAEKRDTMAVPRRAGKASHSTVPADAADRPTEASHEPRETAPETVPFDRPTPVPHTPNGTSHGTVPTIPVGRLTGPSHETLADRPTEVPQPRPTEPDETPAERPTAARAPRPTNRPKPAAGKPSSRPKTASAKRPTKTSDTPEIEIPDYVPDDWDERKQRVVARFEEARRAGIKMTLGEISRLTEVPKSTVDRYVKEWLESSPEPEATSADSTN</sequence>
<organism evidence="3 4">
    <name type="scientific">Allonocardiopsis opalescens</name>
    <dbReference type="NCBI Taxonomy" id="1144618"/>
    <lineage>
        <taxon>Bacteria</taxon>
        <taxon>Bacillati</taxon>
        <taxon>Actinomycetota</taxon>
        <taxon>Actinomycetes</taxon>
        <taxon>Streptosporangiales</taxon>
        <taxon>Allonocardiopsis</taxon>
    </lineage>
</organism>
<evidence type="ECO:0000256" key="2">
    <source>
        <dbReference type="SAM" id="Phobius"/>
    </source>
</evidence>
<feature type="transmembrane region" description="Helical" evidence="2">
    <location>
        <begin position="117"/>
        <end position="138"/>
    </location>
</feature>
<dbReference type="EMBL" id="PVZC01000012">
    <property type="protein sequence ID" value="PRX92008.1"/>
    <property type="molecule type" value="Genomic_DNA"/>
</dbReference>
<feature type="compositionally biased region" description="Acidic residues" evidence="1">
    <location>
        <begin position="392"/>
        <end position="404"/>
    </location>
</feature>
<feature type="transmembrane region" description="Helical" evidence="2">
    <location>
        <begin position="229"/>
        <end position="252"/>
    </location>
</feature>
<accession>A0A2T0PT86</accession>
<feature type="compositionally biased region" description="Low complexity" evidence="1">
    <location>
        <begin position="352"/>
        <end position="370"/>
    </location>
</feature>